<reference evidence="1" key="3">
    <citation type="submission" date="2025-09" db="UniProtKB">
        <authorList>
            <consortium name="Ensembl"/>
        </authorList>
    </citation>
    <scope>IDENTIFICATION</scope>
</reference>
<dbReference type="GeneTree" id="ENSGT00950000185288"/>
<protein>
    <submittedName>
        <fullName evidence="1">Uncharacterized protein</fullName>
    </submittedName>
</protein>
<dbReference type="AlphaFoldDB" id="A0A7N9CL34"/>
<proteinExistence type="predicted"/>
<dbReference type="Ensembl" id="ENSMFAT00000082973.1">
    <property type="protein sequence ID" value="ENSMFAP00000052611.1"/>
    <property type="gene ID" value="ENSMFAG00000058029.1"/>
</dbReference>
<accession>A0A7N9CL34</accession>
<evidence type="ECO:0000313" key="2">
    <source>
        <dbReference type="Proteomes" id="UP000233100"/>
    </source>
</evidence>
<reference evidence="1" key="2">
    <citation type="submission" date="2025-08" db="UniProtKB">
        <authorList>
            <consortium name="Ensembl"/>
        </authorList>
    </citation>
    <scope>IDENTIFICATION</scope>
</reference>
<reference evidence="1 2" key="1">
    <citation type="submission" date="2013-03" db="EMBL/GenBank/DDBJ databases">
        <authorList>
            <person name="Warren W."/>
            <person name="Wilson R.K."/>
        </authorList>
    </citation>
    <scope>NUCLEOTIDE SEQUENCE</scope>
</reference>
<evidence type="ECO:0000313" key="1">
    <source>
        <dbReference type="Ensembl" id="ENSMFAP00000052611.1"/>
    </source>
</evidence>
<sequence>MAPGEHLLGKEMGERSVFSFAWEKNLESLKQGLGILILTPHIINEKAVKTFCDFLKRPIALKMLFKIYGICISSS</sequence>
<name>A0A7N9CL34_MACFA</name>
<organism evidence="1 2">
    <name type="scientific">Macaca fascicularis</name>
    <name type="common">Crab-eating macaque</name>
    <name type="synonym">Cynomolgus monkey</name>
    <dbReference type="NCBI Taxonomy" id="9541"/>
    <lineage>
        <taxon>Eukaryota</taxon>
        <taxon>Metazoa</taxon>
        <taxon>Chordata</taxon>
        <taxon>Craniata</taxon>
        <taxon>Vertebrata</taxon>
        <taxon>Euteleostomi</taxon>
        <taxon>Mammalia</taxon>
        <taxon>Eutheria</taxon>
        <taxon>Euarchontoglires</taxon>
        <taxon>Primates</taxon>
        <taxon>Haplorrhini</taxon>
        <taxon>Catarrhini</taxon>
        <taxon>Cercopithecidae</taxon>
        <taxon>Cercopithecinae</taxon>
        <taxon>Macaca</taxon>
    </lineage>
</organism>
<dbReference type="Proteomes" id="UP000233100">
    <property type="component" value="Chromosome 5"/>
</dbReference>
<keyword evidence="2" id="KW-1185">Reference proteome</keyword>